<dbReference type="OrthoDB" id="4530824at2"/>
<gene>
    <name evidence="1" type="ORF">Back2_17820</name>
</gene>
<evidence type="ECO:0000313" key="1">
    <source>
        <dbReference type="EMBL" id="BBH17495.1"/>
    </source>
</evidence>
<keyword evidence="2" id="KW-1185">Reference proteome</keyword>
<proteinExistence type="predicted"/>
<organism evidence="1 2">
    <name type="scientific">Nocardioides baekrokdamisoli</name>
    <dbReference type="NCBI Taxonomy" id="1804624"/>
    <lineage>
        <taxon>Bacteria</taxon>
        <taxon>Bacillati</taxon>
        <taxon>Actinomycetota</taxon>
        <taxon>Actinomycetes</taxon>
        <taxon>Propionibacteriales</taxon>
        <taxon>Nocardioidaceae</taxon>
        <taxon>Nocardioides</taxon>
    </lineage>
</organism>
<dbReference type="RefSeq" id="WP_125568697.1">
    <property type="nucleotide sequence ID" value="NZ_AP019307.1"/>
</dbReference>
<dbReference type="Proteomes" id="UP000271573">
    <property type="component" value="Chromosome"/>
</dbReference>
<accession>A0A3G9IN87</accession>
<reference evidence="1 2" key="1">
    <citation type="submission" date="2018-11" db="EMBL/GenBank/DDBJ databases">
        <title>Complete genome sequence of Nocardioides baekrokdamisoli strain KCTC 39748.</title>
        <authorList>
            <person name="Kang S.W."/>
            <person name="Lee K.C."/>
            <person name="Kim K.K."/>
            <person name="Kim J.S."/>
            <person name="Kim D.S."/>
            <person name="Ko S.H."/>
            <person name="Yang S.H."/>
            <person name="Shin Y.K."/>
            <person name="Lee J.S."/>
        </authorList>
    </citation>
    <scope>NUCLEOTIDE SEQUENCE [LARGE SCALE GENOMIC DNA]</scope>
    <source>
        <strain evidence="1 2">KCTC 39748</strain>
    </source>
</reference>
<dbReference type="Pfam" id="PF25209">
    <property type="entry name" value="Phage_capsid_4"/>
    <property type="match status" value="1"/>
</dbReference>
<sequence>MANQDYSTNPSLNNGQITVDYLMNNPVILYRLLRTLVQQRLVGGRLLTGRVNLTGTGSVVYETNESIFTNDVPEIIDQLGEYPLTDTTGAVTNIATSLKRGQATLVSDELVARNRMDVLQRKLIKLANFLVFNFDSVTLSAIATAVTQTQGASVAWNAAGADQFLDLLLSGAKVDALNQGYAVDSVAAEPISWARLVASLAKTFAGALDFEGILRTGTVVEIAGLTLMKTTNLPSGVKVMVADSTQLGSIGWEDLGGGYQGDPSDPTAAEFKRIRKDENDGWKIQGRKTGVPLVQEPNAAVIVTGV</sequence>
<dbReference type="AlphaFoldDB" id="A0A3G9IN87"/>
<protein>
    <recommendedName>
        <fullName evidence="3">Major capsid protein</fullName>
    </recommendedName>
</protein>
<name>A0A3G9IN87_9ACTN</name>
<dbReference type="KEGG" id="nbe:Back2_17820"/>
<dbReference type="EMBL" id="AP019307">
    <property type="protein sequence ID" value="BBH17495.1"/>
    <property type="molecule type" value="Genomic_DNA"/>
</dbReference>
<evidence type="ECO:0000313" key="2">
    <source>
        <dbReference type="Proteomes" id="UP000271573"/>
    </source>
</evidence>
<evidence type="ECO:0008006" key="3">
    <source>
        <dbReference type="Google" id="ProtNLM"/>
    </source>
</evidence>